<evidence type="ECO:0000313" key="4">
    <source>
        <dbReference type="Proteomes" id="UP000078348"/>
    </source>
</evidence>
<dbReference type="AlphaFoldDB" id="A0A196SLR3"/>
<sequence length="232" mass="26123">MSNSLVYLTTPEDYIARLEEYANQDLFDPSRFSFDSNLEYLDQLIDIAKKCAQSGKYEDAYIGFRRYQIVLNILQKHNLYDPNDQRIKTLNIKCARISSIVDALRQRLEEKVNSSIASSQNACYRNTSMGGLRKQNSQSDNDSVRSSRSDTAPVIPPPVFSPTHATTTNVPPPPLKPTLSADANSQQERLKYVLSHMDSIPDVRDVRMHVGLPLPENELESLLSFVCPLGVS</sequence>
<keyword evidence="4" id="KW-1185">Reference proteome</keyword>
<gene>
    <name evidence="3" type="ORF">AV274_1086</name>
</gene>
<dbReference type="InterPro" id="IPR015063">
    <property type="entry name" value="USP8_dimer"/>
</dbReference>
<dbReference type="EMBL" id="LXWW01000044">
    <property type="protein sequence ID" value="OAO17147.1"/>
    <property type="molecule type" value="Genomic_DNA"/>
</dbReference>
<evidence type="ECO:0000313" key="3">
    <source>
        <dbReference type="EMBL" id="OAO17147.1"/>
    </source>
</evidence>
<dbReference type="Pfam" id="PF08969">
    <property type="entry name" value="USP8_dimer"/>
    <property type="match status" value="1"/>
</dbReference>
<feature type="domain" description="USP8 dimerisation" evidence="2">
    <location>
        <begin position="30"/>
        <end position="111"/>
    </location>
</feature>
<evidence type="ECO:0000259" key="2">
    <source>
        <dbReference type="Pfam" id="PF08969"/>
    </source>
</evidence>
<feature type="region of interest" description="Disordered" evidence="1">
    <location>
        <begin position="127"/>
        <end position="184"/>
    </location>
</feature>
<proteinExistence type="predicted"/>
<reference evidence="3 4" key="1">
    <citation type="submission" date="2016-05" db="EMBL/GenBank/DDBJ databases">
        <title>Nuclear genome of Blastocystis sp. subtype 1 NandII.</title>
        <authorList>
            <person name="Gentekaki E."/>
            <person name="Curtis B."/>
            <person name="Stairs C."/>
            <person name="Eme L."/>
            <person name="Herman E."/>
            <person name="Klimes V."/>
            <person name="Arias M.C."/>
            <person name="Elias M."/>
            <person name="Hilliou F."/>
            <person name="Klute M."/>
            <person name="Malik S.-B."/>
            <person name="Pightling A."/>
            <person name="Rachubinski R."/>
            <person name="Salas D."/>
            <person name="Schlacht A."/>
            <person name="Suga H."/>
            <person name="Archibald J."/>
            <person name="Ball S.G."/>
            <person name="Clark G."/>
            <person name="Dacks J."/>
            <person name="Van Der Giezen M."/>
            <person name="Tsaousis A."/>
            <person name="Roger A."/>
        </authorList>
    </citation>
    <scope>NUCLEOTIDE SEQUENCE [LARGE SCALE GENOMIC DNA]</scope>
    <source>
        <strain evidence="4">ATCC 50177 / NandII</strain>
    </source>
</reference>
<name>A0A196SLR3_BLAHN</name>
<organism evidence="3 4">
    <name type="scientific">Blastocystis sp. subtype 1 (strain ATCC 50177 / NandII)</name>
    <dbReference type="NCBI Taxonomy" id="478820"/>
    <lineage>
        <taxon>Eukaryota</taxon>
        <taxon>Sar</taxon>
        <taxon>Stramenopiles</taxon>
        <taxon>Bigyra</taxon>
        <taxon>Opalozoa</taxon>
        <taxon>Opalinata</taxon>
        <taxon>Blastocystidae</taxon>
        <taxon>Blastocystis</taxon>
    </lineage>
</organism>
<comment type="caution">
    <text evidence="3">The sequence shown here is derived from an EMBL/GenBank/DDBJ whole genome shotgun (WGS) entry which is preliminary data.</text>
</comment>
<dbReference type="SUPFAM" id="SSF140856">
    <property type="entry name" value="USP8 N-terminal domain-like"/>
    <property type="match status" value="1"/>
</dbReference>
<evidence type="ECO:0000256" key="1">
    <source>
        <dbReference type="SAM" id="MobiDB-lite"/>
    </source>
</evidence>
<dbReference type="Gene3D" id="1.20.58.80">
    <property type="entry name" value="Phosphotransferase system, lactose/cellobiose-type IIA subunit"/>
    <property type="match status" value="1"/>
</dbReference>
<dbReference type="Proteomes" id="UP000078348">
    <property type="component" value="Unassembled WGS sequence"/>
</dbReference>
<accession>A0A196SLR3</accession>
<protein>
    <recommendedName>
        <fullName evidence="2">USP8 dimerisation domain-containing protein</fullName>
    </recommendedName>
</protein>